<dbReference type="PANTHER" id="PTHR30126">
    <property type="entry name" value="HTH-TYPE TRANSCRIPTIONAL REGULATOR"/>
    <property type="match status" value="1"/>
</dbReference>
<feature type="region of interest" description="Disordered" evidence="5">
    <location>
        <begin position="288"/>
        <end position="316"/>
    </location>
</feature>
<accession>A0A0F7CQM6</accession>
<protein>
    <submittedName>
        <fullName evidence="7">Transcriptional regulator, LysR family protein</fullName>
    </submittedName>
</protein>
<dbReference type="InterPro" id="IPR000847">
    <property type="entry name" value="LysR_HTH_N"/>
</dbReference>
<keyword evidence="8" id="KW-1185">Reference proteome</keyword>
<dbReference type="PROSITE" id="PS50931">
    <property type="entry name" value="HTH_LYSR"/>
    <property type="match status" value="1"/>
</dbReference>
<dbReference type="InterPro" id="IPR036388">
    <property type="entry name" value="WH-like_DNA-bd_sf"/>
</dbReference>
<reference evidence="7" key="1">
    <citation type="submission" date="2019-08" db="EMBL/GenBank/DDBJ databases">
        <title>Complete genome sequence of a mangrove-derived Streptomyces xiamenensis.</title>
        <authorList>
            <person name="Xu J."/>
        </authorList>
    </citation>
    <scope>NUCLEOTIDE SEQUENCE</scope>
    <source>
        <strain evidence="7">318</strain>
    </source>
</reference>
<evidence type="ECO:0000256" key="1">
    <source>
        <dbReference type="ARBA" id="ARBA00009437"/>
    </source>
</evidence>
<keyword evidence="2" id="KW-0805">Transcription regulation</keyword>
<dbReference type="SUPFAM" id="SSF46785">
    <property type="entry name" value="Winged helix' DNA-binding domain"/>
    <property type="match status" value="1"/>
</dbReference>
<dbReference type="PATRIC" id="fig|408015.6.peg.5357"/>
<evidence type="ECO:0000259" key="6">
    <source>
        <dbReference type="PROSITE" id="PS50931"/>
    </source>
</evidence>
<feature type="compositionally biased region" description="Low complexity" evidence="5">
    <location>
        <begin position="297"/>
        <end position="316"/>
    </location>
</feature>
<dbReference type="InterPro" id="IPR036390">
    <property type="entry name" value="WH_DNA-bd_sf"/>
</dbReference>
<dbReference type="Pfam" id="PF00126">
    <property type="entry name" value="HTH_1"/>
    <property type="match status" value="1"/>
</dbReference>
<dbReference type="GO" id="GO:0000976">
    <property type="term" value="F:transcription cis-regulatory region binding"/>
    <property type="evidence" value="ECO:0007669"/>
    <property type="project" value="TreeGrafter"/>
</dbReference>
<dbReference type="EMBL" id="CP009922">
    <property type="protein sequence ID" value="AKG46676.1"/>
    <property type="molecule type" value="Genomic_DNA"/>
</dbReference>
<dbReference type="KEGG" id="sxi:SXIM_52920"/>
<evidence type="ECO:0000256" key="5">
    <source>
        <dbReference type="SAM" id="MobiDB-lite"/>
    </source>
</evidence>
<evidence type="ECO:0000256" key="4">
    <source>
        <dbReference type="ARBA" id="ARBA00023163"/>
    </source>
</evidence>
<proteinExistence type="inferred from homology"/>
<dbReference type="RefSeq" id="WP_030737623.1">
    <property type="nucleotide sequence ID" value="NZ_CP009922.3"/>
</dbReference>
<keyword evidence="4" id="KW-0804">Transcription</keyword>
<evidence type="ECO:0000256" key="2">
    <source>
        <dbReference type="ARBA" id="ARBA00023015"/>
    </source>
</evidence>
<evidence type="ECO:0000256" key="3">
    <source>
        <dbReference type="ARBA" id="ARBA00023125"/>
    </source>
</evidence>
<dbReference type="AlphaFoldDB" id="A0A0F7CQM6"/>
<evidence type="ECO:0000313" key="7">
    <source>
        <dbReference type="EMBL" id="AKG46676.1"/>
    </source>
</evidence>
<dbReference type="PANTHER" id="PTHR30126:SF40">
    <property type="entry name" value="HTH-TYPE TRANSCRIPTIONAL REGULATOR GLTR"/>
    <property type="match status" value="1"/>
</dbReference>
<dbReference type="GO" id="GO:0003700">
    <property type="term" value="F:DNA-binding transcription factor activity"/>
    <property type="evidence" value="ECO:0007669"/>
    <property type="project" value="InterPro"/>
</dbReference>
<evidence type="ECO:0000313" key="8">
    <source>
        <dbReference type="Proteomes" id="UP000034034"/>
    </source>
</evidence>
<feature type="domain" description="HTH lysR-type" evidence="6">
    <location>
        <begin position="1"/>
        <end position="59"/>
    </location>
</feature>
<name>A0A0F7CQM6_9ACTN</name>
<dbReference type="STRING" id="408015.SXIM_52920"/>
<gene>
    <name evidence="7" type="ORF">SXIM_52920</name>
</gene>
<dbReference type="HOGENOM" id="CLU_082995_0_0_11"/>
<comment type="similarity">
    <text evidence="1">Belongs to the LysR transcriptional regulatory family.</text>
</comment>
<dbReference type="Gene3D" id="1.10.10.10">
    <property type="entry name" value="Winged helix-like DNA-binding domain superfamily/Winged helix DNA-binding domain"/>
    <property type="match status" value="1"/>
</dbReference>
<organism evidence="7 8">
    <name type="scientific">Streptomyces xiamenensis</name>
    <dbReference type="NCBI Taxonomy" id="408015"/>
    <lineage>
        <taxon>Bacteria</taxon>
        <taxon>Bacillati</taxon>
        <taxon>Actinomycetota</taxon>
        <taxon>Actinomycetes</taxon>
        <taxon>Kitasatosporales</taxon>
        <taxon>Streptomycetaceae</taxon>
        <taxon>Streptomyces</taxon>
    </lineage>
</organism>
<keyword evidence="3" id="KW-0238">DNA-binding</keyword>
<dbReference type="Proteomes" id="UP000034034">
    <property type="component" value="Chromosome"/>
</dbReference>
<sequence length="316" mass="33519">MDLVGACRAFVKVSERGSFTVGAAAARMAQSVASRKIAALEKHLGEPLLERSARRATLTPFGRDLLPHARRLVQLAELLEHEAETAKRRPFRLAVPDGCPAGALARLIADARRHELILEPRPLPPAERAERVRVQEVRAALVAVPEGEAVWTVPLGLAGATEPAGARIHLETLRAGRTDRDPPRRVWLQPEDEVPHIRDPLARLRDAVGLRPAQLMSAGSPAAAAAEVLCSRDLLLCSRAQAAELGLHWRPLGELRPVRGFAVAAAVRADAERIRELLGGGIARCLGAEPQGGSGPRAGAPARTGPGTETGAGTAA</sequence>